<evidence type="ECO:0000313" key="9">
    <source>
        <dbReference type="EMBL" id="KAI5388869.1"/>
    </source>
</evidence>
<dbReference type="GO" id="GO:0003680">
    <property type="term" value="F:minor groove of adenine-thymine-rich DNA binding"/>
    <property type="evidence" value="ECO:0007669"/>
    <property type="project" value="UniProtKB-UniRule"/>
</dbReference>
<evidence type="ECO:0000256" key="5">
    <source>
        <dbReference type="ARBA" id="ARBA00023242"/>
    </source>
</evidence>
<dbReference type="PANTHER" id="PTHR31500:SF45">
    <property type="entry name" value="AT-HOOK MOTIF NUCLEAR-LOCALIZED PROTEIN"/>
    <property type="match status" value="1"/>
</dbReference>
<gene>
    <name evidence="9" type="ORF">KIW84_074503</name>
</gene>
<evidence type="ECO:0000256" key="1">
    <source>
        <dbReference type="ARBA" id="ARBA00003687"/>
    </source>
</evidence>
<evidence type="ECO:0000256" key="6">
    <source>
        <dbReference type="RuleBase" id="RU367031"/>
    </source>
</evidence>
<dbReference type="AlphaFoldDB" id="A0A9D4ZYP6"/>
<comment type="subcellular location">
    <subcellularLocation>
        <location evidence="6">Nucleus</location>
    </subcellularLocation>
</comment>
<dbReference type="Pfam" id="PF03479">
    <property type="entry name" value="PCC"/>
    <property type="match status" value="1"/>
</dbReference>
<feature type="domain" description="PPC" evidence="8">
    <location>
        <begin position="124"/>
        <end position="271"/>
    </location>
</feature>
<organism evidence="9 10">
    <name type="scientific">Pisum sativum</name>
    <name type="common">Garden pea</name>
    <name type="synonym">Lathyrus oleraceus</name>
    <dbReference type="NCBI Taxonomy" id="3888"/>
    <lineage>
        <taxon>Eukaryota</taxon>
        <taxon>Viridiplantae</taxon>
        <taxon>Streptophyta</taxon>
        <taxon>Embryophyta</taxon>
        <taxon>Tracheophyta</taxon>
        <taxon>Spermatophyta</taxon>
        <taxon>Magnoliopsida</taxon>
        <taxon>eudicotyledons</taxon>
        <taxon>Gunneridae</taxon>
        <taxon>Pentapetalae</taxon>
        <taxon>rosids</taxon>
        <taxon>fabids</taxon>
        <taxon>Fabales</taxon>
        <taxon>Fabaceae</taxon>
        <taxon>Papilionoideae</taxon>
        <taxon>50 kb inversion clade</taxon>
        <taxon>NPAAA clade</taxon>
        <taxon>Hologalegina</taxon>
        <taxon>IRL clade</taxon>
        <taxon>Fabeae</taxon>
        <taxon>Lathyrus</taxon>
    </lineage>
</organism>
<evidence type="ECO:0000256" key="4">
    <source>
        <dbReference type="ARBA" id="ARBA00023163"/>
    </source>
</evidence>
<feature type="compositionally biased region" description="Polar residues" evidence="7">
    <location>
        <begin position="256"/>
        <end position="279"/>
    </location>
</feature>
<feature type="region of interest" description="Disordered" evidence="7">
    <location>
        <begin position="79"/>
        <end position="105"/>
    </location>
</feature>
<dbReference type="CDD" id="cd11378">
    <property type="entry name" value="DUF296"/>
    <property type="match status" value="1"/>
</dbReference>
<feature type="compositionally biased region" description="Basic and acidic residues" evidence="7">
    <location>
        <begin position="306"/>
        <end position="316"/>
    </location>
</feature>
<evidence type="ECO:0000256" key="2">
    <source>
        <dbReference type="ARBA" id="ARBA00023015"/>
    </source>
</evidence>
<dbReference type="GO" id="GO:0005634">
    <property type="term" value="C:nucleus"/>
    <property type="evidence" value="ECO:0007669"/>
    <property type="project" value="UniProtKB-SubCell"/>
</dbReference>
<dbReference type="SMART" id="SM00384">
    <property type="entry name" value="AT_hook"/>
    <property type="match status" value="2"/>
</dbReference>
<dbReference type="InterPro" id="IPR017956">
    <property type="entry name" value="AT_hook_DNA-bd_motif"/>
</dbReference>
<dbReference type="Gramene" id="Psat07G0450300-T1">
    <property type="protein sequence ID" value="KAI5388869.1"/>
    <property type="gene ID" value="KIW84_074503"/>
</dbReference>
<dbReference type="Gene3D" id="3.30.1330.80">
    <property type="entry name" value="Hypothetical protein, similar to alpha- acetolactate decarboxylase, domain 2"/>
    <property type="match status" value="1"/>
</dbReference>
<sequence length="356" mass="36930">MGDQTLNLPVTLSLSSTQNGSETTNNPVEVVGVDAGSDTGEKSEPKVLSSDSVRVKRARGRPRKCEVDGNKSSLMSASVSVSETSESTIQPFGSEVKRGRGRPRGSGKLQILASMGGCVAETAGGSMTPYVLTVNPGEDVVGKIFTFFQKGPRGAVCILSAAGSVSTVILRQPGVSGGSLRYEGHFQILSLSGSCTFTSGAAGGAERKIGMLSVSLAKPDGVVFGGGVESSLIAATPIQLILATFKQNISNQIKRKYSSPTSTTAPNMVTNQDSSSDNNLKVPRLTVEGEPSCLRATATKNTNGVAERDDNVKGERTTNGVSESENITNVQSDSVGDGVIDLESQTLEHVDANSVP</sequence>
<protein>
    <recommendedName>
        <fullName evidence="6">AT-hook motif nuclear-localized protein</fullName>
    </recommendedName>
</protein>
<dbReference type="InterPro" id="IPR005175">
    <property type="entry name" value="PPC_dom"/>
</dbReference>
<feature type="region of interest" description="Disordered" evidence="7">
    <location>
        <begin position="256"/>
        <end position="280"/>
    </location>
</feature>
<dbReference type="EMBL" id="JAMSHJ010000007">
    <property type="protein sequence ID" value="KAI5388869.1"/>
    <property type="molecule type" value="Genomic_DNA"/>
</dbReference>
<accession>A0A9D4ZYP6</accession>
<reference evidence="9 10" key="1">
    <citation type="journal article" date="2022" name="Nat. Genet.">
        <title>Improved pea reference genome and pan-genome highlight genomic features and evolutionary characteristics.</title>
        <authorList>
            <person name="Yang T."/>
            <person name="Liu R."/>
            <person name="Luo Y."/>
            <person name="Hu S."/>
            <person name="Wang D."/>
            <person name="Wang C."/>
            <person name="Pandey M.K."/>
            <person name="Ge S."/>
            <person name="Xu Q."/>
            <person name="Li N."/>
            <person name="Li G."/>
            <person name="Huang Y."/>
            <person name="Saxena R.K."/>
            <person name="Ji Y."/>
            <person name="Li M."/>
            <person name="Yan X."/>
            <person name="He Y."/>
            <person name="Liu Y."/>
            <person name="Wang X."/>
            <person name="Xiang C."/>
            <person name="Varshney R.K."/>
            <person name="Ding H."/>
            <person name="Gao S."/>
            <person name="Zong X."/>
        </authorList>
    </citation>
    <scope>NUCLEOTIDE SEQUENCE [LARGE SCALE GENOMIC DNA]</scope>
    <source>
        <strain evidence="9 10">cv. Zhongwan 6</strain>
    </source>
</reference>
<dbReference type="PANTHER" id="PTHR31500">
    <property type="entry name" value="AT-HOOK MOTIF NUCLEAR-LOCALIZED PROTEIN 9"/>
    <property type="match status" value="1"/>
</dbReference>
<keyword evidence="5 6" id="KW-0539">Nucleus</keyword>
<feature type="region of interest" description="Disordered" evidence="7">
    <location>
        <begin position="14"/>
        <end position="52"/>
    </location>
</feature>
<keyword evidence="3 6" id="KW-0238">DNA-binding</keyword>
<dbReference type="OrthoDB" id="1903967at2759"/>
<comment type="domain">
    <text evidence="6">The PPC domain mediates interactions between AHL proteins.</text>
</comment>
<dbReference type="PROSITE" id="PS51742">
    <property type="entry name" value="PPC"/>
    <property type="match status" value="1"/>
</dbReference>
<keyword evidence="2 6" id="KW-0805">Transcription regulation</keyword>
<evidence type="ECO:0000256" key="3">
    <source>
        <dbReference type="ARBA" id="ARBA00023125"/>
    </source>
</evidence>
<feature type="compositionally biased region" description="Low complexity" evidence="7">
    <location>
        <begin position="79"/>
        <end position="88"/>
    </location>
</feature>
<comment type="caution">
    <text evidence="9">The sequence shown here is derived from an EMBL/GenBank/DDBJ whole genome shotgun (WGS) entry which is preliminary data.</text>
</comment>
<evidence type="ECO:0000256" key="7">
    <source>
        <dbReference type="SAM" id="MobiDB-lite"/>
    </source>
</evidence>
<comment type="function">
    <text evidence="1 6">Transcription factor that specifically binds AT-rich DNA sequences related to the nuclear matrix attachment regions (MARs).</text>
</comment>
<dbReference type="Proteomes" id="UP001058974">
    <property type="component" value="Chromosome 7"/>
</dbReference>
<dbReference type="InterPro" id="IPR039605">
    <property type="entry name" value="AHL"/>
</dbReference>
<evidence type="ECO:0000313" key="10">
    <source>
        <dbReference type="Proteomes" id="UP001058974"/>
    </source>
</evidence>
<dbReference type="SUPFAM" id="SSF117856">
    <property type="entry name" value="AF0104/ALDC/Ptd012-like"/>
    <property type="match status" value="1"/>
</dbReference>
<keyword evidence="10" id="KW-1185">Reference proteome</keyword>
<keyword evidence="4 6" id="KW-0804">Transcription</keyword>
<feature type="compositionally biased region" description="Polar residues" evidence="7">
    <location>
        <begin position="14"/>
        <end position="27"/>
    </location>
</feature>
<proteinExistence type="predicted"/>
<feature type="region of interest" description="Disordered" evidence="7">
    <location>
        <begin position="304"/>
        <end position="324"/>
    </location>
</feature>
<evidence type="ECO:0000259" key="8">
    <source>
        <dbReference type="PROSITE" id="PS51742"/>
    </source>
</evidence>
<name>A0A9D4ZYP6_PEA</name>